<keyword evidence="3" id="KW-1185">Reference proteome</keyword>
<dbReference type="EMBL" id="BSPC01000089">
    <property type="protein sequence ID" value="GLS23902.1"/>
    <property type="molecule type" value="Genomic_DNA"/>
</dbReference>
<evidence type="ECO:0000313" key="3">
    <source>
        <dbReference type="Proteomes" id="UP001156882"/>
    </source>
</evidence>
<dbReference type="PANTHER" id="PTHR42659:SF9">
    <property type="entry name" value="XANTHINE DEHYDROGENASE FAD-BINDING SUBUNIT XDHB-RELATED"/>
    <property type="match status" value="1"/>
</dbReference>
<dbReference type="InterPro" id="IPR051312">
    <property type="entry name" value="Diverse_Substr_Oxidored"/>
</dbReference>
<dbReference type="InterPro" id="IPR016169">
    <property type="entry name" value="FAD-bd_PCMH_sub2"/>
</dbReference>
<dbReference type="Proteomes" id="UP001156882">
    <property type="component" value="Unassembled WGS sequence"/>
</dbReference>
<dbReference type="PROSITE" id="PS51387">
    <property type="entry name" value="FAD_PCMH"/>
    <property type="match status" value="1"/>
</dbReference>
<protein>
    <submittedName>
        <fullName evidence="2">FAD-binding molybdopterin dehydrogenase</fullName>
    </submittedName>
</protein>
<gene>
    <name evidence="2" type="ORF">GCM10007874_69230</name>
</gene>
<dbReference type="InterPro" id="IPR002346">
    <property type="entry name" value="Mopterin_DH_FAD-bd"/>
</dbReference>
<dbReference type="SUPFAM" id="SSF56176">
    <property type="entry name" value="FAD-binding/transporter-associated domain-like"/>
    <property type="match status" value="1"/>
</dbReference>
<name>A0ABQ6CWB1_9HYPH</name>
<accession>A0ABQ6CWB1</accession>
<organism evidence="2 3">
    <name type="scientific">Labrys miyagiensis</name>
    <dbReference type="NCBI Taxonomy" id="346912"/>
    <lineage>
        <taxon>Bacteria</taxon>
        <taxon>Pseudomonadati</taxon>
        <taxon>Pseudomonadota</taxon>
        <taxon>Alphaproteobacteria</taxon>
        <taxon>Hyphomicrobiales</taxon>
        <taxon>Xanthobacteraceae</taxon>
        <taxon>Labrys</taxon>
    </lineage>
</organism>
<dbReference type="Pfam" id="PF00941">
    <property type="entry name" value="FAD_binding_5"/>
    <property type="match status" value="1"/>
</dbReference>
<reference evidence="3" key="1">
    <citation type="journal article" date="2019" name="Int. J. Syst. Evol. Microbiol.">
        <title>The Global Catalogue of Microorganisms (GCM) 10K type strain sequencing project: providing services to taxonomists for standard genome sequencing and annotation.</title>
        <authorList>
            <consortium name="The Broad Institute Genomics Platform"/>
            <consortium name="The Broad Institute Genome Sequencing Center for Infectious Disease"/>
            <person name="Wu L."/>
            <person name="Ma J."/>
        </authorList>
    </citation>
    <scope>NUCLEOTIDE SEQUENCE [LARGE SCALE GENOMIC DNA]</scope>
    <source>
        <strain evidence="3">NBRC 101365</strain>
    </source>
</reference>
<proteinExistence type="predicted"/>
<dbReference type="Gene3D" id="3.30.465.10">
    <property type="match status" value="1"/>
</dbReference>
<feature type="domain" description="FAD-binding PCMH-type" evidence="1">
    <location>
        <begin position="1"/>
        <end position="178"/>
    </location>
</feature>
<evidence type="ECO:0000313" key="2">
    <source>
        <dbReference type="EMBL" id="GLS23902.1"/>
    </source>
</evidence>
<evidence type="ECO:0000259" key="1">
    <source>
        <dbReference type="PROSITE" id="PS51387"/>
    </source>
</evidence>
<dbReference type="InterPro" id="IPR036318">
    <property type="entry name" value="FAD-bd_PCMH-like_sf"/>
</dbReference>
<dbReference type="InterPro" id="IPR016166">
    <property type="entry name" value="FAD-bd_PCMH"/>
</dbReference>
<dbReference type="RefSeq" id="WP_284316826.1">
    <property type="nucleotide sequence ID" value="NZ_BSPC01000089.1"/>
</dbReference>
<sequence length="299" mass="32097">MNLKTIMKAPQPTGRPAVAALAMNMRKSDAWLAGGTWLFSEPQPRLGRIIDLFGLHWEPLVANARGLSIAATCSLDTLAAFKVPMAWHAASLIGACCAAFPASFTGSDMATVGGNLCLSLPSGPMIALCAALDGVCTIWMPAGGERQLPVSDFVLGPRRPALRLGEILRSIELPAKALRRHTAFRRICLTPFGRSDALLIGTLSEEDHLALTVTASTRRPLRFGFEGIPSDTALKERLAAGIPRELYYDDVHGHPDWCRDATLALAVEICEELRATLPLRAFLSGAVARPRSFGETGNS</sequence>
<dbReference type="PANTHER" id="PTHR42659">
    <property type="entry name" value="XANTHINE DEHYDROGENASE SUBUNIT C-RELATED"/>
    <property type="match status" value="1"/>
</dbReference>
<comment type="caution">
    <text evidence="2">The sequence shown here is derived from an EMBL/GenBank/DDBJ whole genome shotgun (WGS) entry which is preliminary data.</text>
</comment>